<feature type="transmembrane region" description="Helical" evidence="1">
    <location>
        <begin position="69"/>
        <end position="92"/>
    </location>
</feature>
<dbReference type="EMBL" id="CP102480">
    <property type="protein sequence ID" value="UUX51586.1"/>
    <property type="molecule type" value="Genomic_DNA"/>
</dbReference>
<reference evidence="2" key="1">
    <citation type="submission" date="2022-08" db="EMBL/GenBank/DDBJ databases">
        <title>Nisaea acidiphila sp. nov., isolated from a marine algal debris and emended description of the genus Nisaea Urios et al. 2008.</title>
        <authorList>
            <person name="Kwon K."/>
        </authorList>
    </citation>
    <scope>NUCLEOTIDE SEQUENCE</scope>
    <source>
        <strain evidence="2">MEBiC11861</strain>
    </source>
</reference>
<keyword evidence="1" id="KW-1133">Transmembrane helix</keyword>
<protein>
    <submittedName>
        <fullName evidence="2">Uncharacterized protein</fullName>
    </submittedName>
</protein>
<sequence length="108" mass="12465">MRRFFRFLALILILLALALAARDGYVSWQTGRLNIMDAGTLWAGLHRDSLQLAEPAITRYLHPYLWHPVTVTILLMPAWLVFGVLGIGLWLLTRLRARPASRDLFMRH</sequence>
<evidence type="ECO:0000313" key="3">
    <source>
        <dbReference type="Proteomes" id="UP001060336"/>
    </source>
</evidence>
<keyword evidence="3" id="KW-1185">Reference proteome</keyword>
<dbReference type="AlphaFoldDB" id="A0A9J7AXQ6"/>
<evidence type="ECO:0000313" key="2">
    <source>
        <dbReference type="EMBL" id="UUX51586.1"/>
    </source>
</evidence>
<organism evidence="2 3">
    <name type="scientific">Nisaea acidiphila</name>
    <dbReference type="NCBI Taxonomy" id="1862145"/>
    <lineage>
        <taxon>Bacteria</taxon>
        <taxon>Pseudomonadati</taxon>
        <taxon>Pseudomonadota</taxon>
        <taxon>Alphaproteobacteria</taxon>
        <taxon>Rhodospirillales</taxon>
        <taxon>Thalassobaculaceae</taxon>
        <taxon>Nisaea</taxon>
    </lineage>
</organism>
<name>A0A9J7AXQ6_9PROT</name>
<dbReference type="Proteomes" id="UP001060336">
    <property type="component" value="Chromosome"/>
</dbReference>
<keyword evidence="1" id="KW-0472">Membrane</keyword>
<accession>A0A9J7AXQ6</accession>
<dbReference type="RefSeq" id="WP_257771170.1">
    <property type="nucleotide sequence ID" value="NZ_CP102480.1"/>
</dbReference>
<proteinExistence type="predicted"/>
<evidence type="ECO:0000256" key="1">
    <source>
        <dbReference type="SAM" id="Phobius"/>
    </source>
</evidence>
<dbReference type="KEGG" id="naci:NUH88_07770"/>
<keyword evidence="1" id="KW-0812">Transmembrane</keyword>
<gene>
    <name evidence="2" type="ORF">NUH88_07770</name>
</gene>